<reference evidence="1 2" key="1">
    <citation type="submission" date="2018-12" db="EMBL/GenBank/DDBJ databases">
        <title>Persistence of Moraxella catarrhalis in Chronic Obstructive Pulmonary Disease and Regulation of the Hag/MID Adhesin.</title>
        <authorList>
            <person name="Murphy T."/>
            <person name="Zhao X."/>
            <person name="Vyas G."/>
            <person name="Aluvathingal J."/>
            <person name="Nadendla S."/>
            <person name="Tallon L."/>
            <person name="Tettelin H."/>
        </authorList>
    </citation>
    <scope>NUCLEOTIDE SEQUENCE [LARGE SCALE GENOMIC DNA]</scope>
    <source>
        <strain evidence="1 2">173P27B1</strain>
    </source>
</reference>
<dbReference type="Proteomes" id="UP000268436">
    <property type="component" value="Unassembled WGS sequence"/>
</dbReference>
<protein>
    <submittedName>
        <fullName evidence="1">Uncharacterized protein</fullName>
    </submittedName>
</protein>
<evidence type="ECO:0000313" key="2">
    <source>
        <dbReference type="Proteomes" id="UP000268436"/>
    </source>
</evidence>
<sequence>MTFVNCQQAMFLKICQYFGRFFMSIFMPCDKIRVNFFDGS</sequence>
<evidence type="ECO:0000313" key="1">
    <source>
        <dbReference type="EMBL" id="RUO16508.1"/>
    </source>
</evidence>
<proteinExistence type="predicted"/>
<keyword evidence="2" id="KW-1185">Reference proteome</keyword>
<accession>A0ABY0BKD6</accession>
<gene>
    <name evidence="1" type="ORF">EJK54_1761</name>
</gene>
<organism evidence="1 2">
    <name type="scientific">Moraxella catarrhalis</name>
    <name type="common">Branhamella catarrhalis</name>
    <dbReference type="NCBI Taxonomy" id="480"/>
    <lineage>
        <taxon>Bacteria</taxon>
        <taxon>Pseudomonadati</taxon>
        <taxon>Pseudomonadota</taxon>
        <taxon>Gammaproteobacteria</taxon>
        <taxon>Moraxellales</taxon>
        <taxon>Moraxellaceae</taxon>
        <taxon>Moraxella</taxon>
    </lineage>
</organism>
<dbReference type="EMBL" id="RYER01000017">
    <property type="protein sequence ID" value="RUO16508.1"/>
    <property type="molecule type" value="Genomic_DNA"/>
</dbReference>
<comment type="caution">
    <text evidence="1">The sequence shown here is derived from an EMBL/GenBank/DDBJ whole genome shotgun (WGS) entry which is preliminary data.</text>
</comment>
<name>A0ABY0BKD6_MORCA</name>